<dbReference type="AlphaFoldDB" id="A0A2G9HYP4"/>
<dbReference type="EMBL" id="NKXS01000722">
    <property type="protein sequence ID" value="PIN22629.1"/>
    <property type="molecule type" value="Genomic_DNA"/>
</dbReference>
<proteinExistence type="predicted"/>
<keyword evidence="2" id="KW-1185">Reference proteome</keyword>
<evidence type="ECO:0000313" key="2">
    <source>
        <dbReference type="Proteomes" id="UP000231279"/>
    </source>
</evidence>
<comment type="caution">
    <text evidence="1">The sequence shown here is derived from an EMBL/GenBank/DDBJ whole genome shotgun (WGS) entry which is preliminary data.</text>
</comment>
<name>A0A2G9HYP4_9LAMI</name>
<evidence type="ECO:0000313" key="1">
    <source>
        <dbReference type="EMBL" id="PIN22629.1"/>
    </source>
</evidence>
<protein>
    <submittedName>
        <fullName evidence="1">Uncharacterized protein</fullName>
    </submittedName>
</protein>
<reference evidence="2" key="1">
    <citation type="journal article" date="2018" name="Gigascience">
        <title>Genome assembly of the Pink Ipe (Handroanthus impetiginosus, Bignoniaceae), a highly valued, ecologically keystone Neotropical timber forest tree.</title>
        <authorList>
            <person name="Silva-Junior O.B."/>
            <person name="Grattapaglia D."/>
            <person name="Novaes E."/>
            <person name="Collevatti R.G."/>
        </authorList>
    </citation>
    <scope>NUCLEOTIDE SEQUENCE [LARGE SCALE GENOMIC DNA]</scope>
    <source>
        <strain evidence="2">cv. UFG-1</strain>
    </source>
</reference>
<dbReference type="Proteomes" id="UP000231279">
    <property type="component" value="Unassembled WGS sequence"/>
</dbReference>
<gene>
    <name evidence="1" type="ORF">CDL12_04667</name>
</gene>
<organism evidence="1 2">
    <name type="scientific">Handroanthus impetiginosus</name>
    <dbReference type="NCBI Taxonomy" id="429701"/>
    <lineage>
        <taxon>Eukaryota</taxon>
        <taxon>Viridiplantae</taxon>
        <taxon>Streptophyta</taxon>
        <taxon>Embryophyta</taxon>
        <taxon>Tracheophyta</taxon>
        <taxon>Spermatophyta</taxon>
        <taxon>Magnoliopsida</taxon>
        <taxon>eudicotyledons</taxon>
        <taxon>Gunneridae</taxon>
        <taxon>Pentapetalae</taxon>
        <taxon>asterids</taxon>
        <taxon>lamiids</taxon>
        <taxon>Lamiales</taxon>
        <taxon>Bignoniaceae</taxon>
        <taxon>Crescentiina</taxon>
        <taxon>Tabebuia alliance</taxon>
        <taxon>Handroanthus</taxon>
    </lineage>
</organism>
<accession>A0A2G9HYP4</accession>
<sequence length="91" mass="10591">MDQSTKSLPPPAKPPVFAVGNKYFSVRYGSPAPRVFRGRWHDVASPENRLRRKQASKEIVKRALTPPCQRLSWRWRNFTPKPSRFSYMSMA</sequence>
<dbReference type="OrthoDB" id="911408at2759"/>